<evidence type="ECO:0000256" key="1">
    <source>
        <dbReference type="ARBA" id="ARBA00022837"/>
    </source>
</evidence>
<evidence type="ECO:0000313" key="5">
    <source>
        <dbReference type="Proteomes" id="UP001054902"/>
    </source>
</evidence>
<feature type="transmembrane region" description="Helical" evidence="2">
    <location>
        <begin position="55"/>
        <end position="76"/>
    </location>
</feature>
<dbReference type="AlphaFoldDB" id="A0AAD3D3Q8"/>
<name>A0AAD3D3Q8_9STRA</name>
<dbReference type="InterPro" id="IPR011992">
    <property type="entry name" value="EF-hand-dom_pair"/>
</dbReference>
<keyword evidence="2" id="KW-1133">Transmembrane helix</keyword>
<feature type="transmembrane region" description="Helical" evidence="2">
    <location>
        <begin position="88"/>
        <end position="110"/>
    </location>
</feature>
<dbReference type="SUPFAM" id="SSF47473">
    <property type="entry name" value="EF-hand"/>
    <property type="match status" value="1"/>
</dbReference>
<feature type="domain" description="EF-hand" evidence="3">
    <location>
        <begin position="186"/>
        <end position="221"/>
    </location>
</feature>
<dbReference type="Pfam" id="PF13499">
    <property type="entry name" value="EF-hand_7"/>
    <property type="match status" value="1"/>
</dbReference>
<keyword evidence="5" id="KW-1185">Reference proteome</keyword>
<feature type="transmembrane region" description="Helical" evidence="2">
    <location>
        <begin position="131"/>
        <end position="148"/>
    </location>
</feature>
<sequence length="275" mass="30607">MGIKSKLKAISRNRSNSPRKQKILGNEGNKAISEAPAQFQSVYAGRKEFSQEGNLNFRVLAFAGGISVILTSSLSIGIHISHLDYMQILMYVYTLVFGILICILEGQFLGIRILNGVRSFAIEAIPILKYLWGRGALYILCGSVQLSHPRLMNIASGTFLIGVGCLFVVIGMYTRRRMKKLKKALKDTRSLKRHFNRFDRDGDGVLDMDEFGAFVASVTGEDMDEDELEGSFGIIDSQGKGYITLDELQKWMKGFKAEEENEETGGGTGNHFQLM</sequence>
<feature type="domain" description="EF-hand" evidence="3">
    <location>
        <begin position="223"/>
        <end position="258"/>
    </location>
</feature>
<comment type="caution">
    <text evidence="4">The sequence shown here is derived from an EMBL/GenBank/DDBJ whole genome shotgun (WGS) entry which is preliminary data.</text>
</comment>
<dbReference type="SMART" id="SM00054">
    <property type="entry name" value="EFh"/>
    <property type="match status" value="2"/>
</dbReference>
<dbReference type="GO" id="GO:0005509">
    <property type="term" value="F:calcium ion binding"/>
    <property type="evidence" value="ECO:0007669"/>
    <property type="project" value="InterPro"/>
</dbReference>
<evidence type="ECO:0000256" key="2">
    <source>
        <dbReference type="SAM" id="Phobius"/>
    </source>
</evidence>
<dbReference type="PROSITE" id="PS00018">
    <property type="entry name" value="EF_HAND_1"/>
    <property type="match status" value="1"/>
</dbReference>
<dbReference type="PROSITE" id="PS50222">
    <property type="entry name" value="EF_HAND_2"/>
    <property type="match status" value="2"/>
</dbReference>
<protein>
    <recommendedName>
        <fullName evidence="3">EF-hand domain-containing protein</fullName>
    </recommendedName>
</protein>
<dbReference type="Proteomes" id="UP001054902">
    <property type="component" value="Unassembled WGS sequence"/>
</dbReference>
<dbReference type="CDD" id="cd00051">
    <property type="entry name" value="EFh"/>
    <property type="match status" value="1"/>
</dbReference>
<evidence type="ECO:0000259" key="3">
    <source>
        <dbReference type="PROSITE" id="PS50222"/>
    </source>
</evidence>
<dbReference type="InterPro" id="IPR018247">
    <property type="entry name" value="EF_Hand_1_Ca_BS"/>
</dbReference>
<feature type="transmembrane region" description="Helical" evidence="2">
    <location>
        <begin position="154"/>
        <end position="173"/>
    </location>
</feature>
<dbReference type="Gene3D" id="1.10.238.10">
    <property type="entry name" value="EF-hand"/>
    <property type="match status" value="1"/>
</dbReference>
<dbReference type="EMBL" id="BLLK01000058">
    <property type="protein sequence ID" value="GFH57342.1"/>
    <property type="molecule type" value="Genomic_DNA"/>
</dbReference>
<keyword evidence="2" id="KW-0472">Membrane</keyword>
<reference evidence="4 5" key="1">
    <citation type="journal article" date="2021" name="Sci. Rep.">
        <title>The genome of the diatom Chaetoceros tenuissimus carries an ancient integrated fragment of an extant virus.</title>
        <authorList>
            <person name="Hongo Y."/>
            <person name="Kimura K."/>
            <person name="Takaki Y."/>
            <person name="Yoshida Y."/>
            <person name="Baba S."/>
            <person name="Kobayashi G."/>
            <person name="Nagasaki K."/>
            <person name="Hano T."/>
            <person name="Tomaru Y."/>
        </authorList>
    </citation>
    <scope>NUCLEOTIDE SEQUENCE [LARGE SCALE GENOMIC DNA]</scope>
    <source>
        <strain evidence="4 5">NIES-3715</strain>
    </source>
</reference>
<accession>A0AAD3D3Q8</accession>
<organism evidence="4 5">
    <name type="scientific">Chaetoceros tenuissimus</name>
    <dbReference type="NCBI Taxonomy" id="426638"/>
    <lineage>
        <taxon>Eukaryota</taxon>
        <taxon>Sar</taxon>
        <taxon>Stramenopiles</taxon>
        <taxon>Ochrophyta</taxon>
        <taxon>Bacillariophyta</taxon>
        <taxon>Coscinodiscophyceae</taxon>
        <taxon>Chaetocerotophycidae</taxon>
        <taxon>Chaetocerotales</taxon>
        <taxon>Chaetocerotaceae</taxon>
        <taxon>Chaetoceros</taxon>
    </lineage>
</organism>
<keyword evidence="2" id="KW-0812">Transmembrane</keyword>
<evidence type="ECO:0000313" key="4">
    <source>
        <dbReference type="EMBL" id="GFH57342.1"/>
    </source>
</evidence>
<gene>
    <name evidence="4" type="ORF">CTEN210_13819</name>
</gene>
<keyword evidence="1" id="KW-0106">Calcium</keyword>
<dbReference type="InterPro" id="IPR002048">
    <property type="entry name" value="EF_hand_dom"/>
</dbReference>
<proteinExistence type="predicted"/>